<evidence type="ECO:0000256" key="9">
    <source>
        <dbReference type="ARBA" id="ARBA00022723"/>
    </source>
</evidence>
<dbReference type="InterPro" id="IPR058923">
    <property type="entry name" value="RCC1-like_dom"/>
</dbReference>
<dbReference type="Gene3D" id="2.130.10.30">
    <property type="entry name" value="Regulator of chromosome condensation 1/beta-lactamase-inhibitor protein II"/>
    <property type="match status" value="1"/>
</dbReference>
<dbReference type="EMBL" id="CAXITT010000008">
    <property type="protein sequence ID" value="CAL1526726.1"/>
    <property type="molecule type" value="Genomic_DNA"/>
</dbReference>
<evidence type="ECO:0000256" key="3">
    <source>
        <dbReference type="ARBA" id="ARBA00010886"/>
    </source>
</evidence>
<dbReference type="GO" id="GO:0005737">
    <property type="term" value="C:cytoplasm"/>
    <property type="evidence" value="ECO:0007669"/>
    <property type="project" value="UniProtKB-SubCell"/>
</dbReference>
<accession>A0AAV2H0M4</accession>
<dbReference type="InterPro" id="IPR008271">
    <property type="entry name" value="Ser/Thr_kinase_AS"/>
</dbReference>
<keyword evidence="10" id="KW-0677">Repeat</keyword>
<protein>
    <recommendedName>
        <fullName evidence="4">non-specific serine/threonine protein kinase</fullName>
        <ecNumber evidence="4">2.7.11.1</ecNumber>
    </recommendedName>
</protein>
<evidence type="ECO:0000256" key="4">
    <source>
        <dbReference type="ARBA" id="ARBA00012513"/>
    </source>
</evidence>
<feature type="repeat" description="RCC1" evidence="15">
    <location>
        <begin position="376"/>
        <end position="427"/>
    </location>
</feature>
<keyword evidence="9" id="KW-0479">Metal-binding</keyword>
<dbReference type="InterPro" id="IPR000408">
    <property type="entry name" value="Reg_chr_condens"/>
</dbReference>
<proteinExistence type="inferred from homology"/>
<evidence type="ECO:0000256" key="11">
    <source>
        <dbReference type="ARBA" id="ARBA00022741"/>
    </source>
</evidence>
<evidence type="ECO:0000256" key="13">
    <source>
        <dbReference type="ARBA" id="ARBA00022840"/>
    </source>
</evidence>
<dbReference type="PROSITE" id="PS00108">
    <property type="entry name" value="PROTEIN_KINASE_ST"/>
    <property type="match status" value="1"/>
</dbReference>
<keyword evidence="11 16" id="KW-0547">Nucleotide-binding</keyword>
<evidence type="ECO:0000256" key="10">
    <source>
        <dbReference type="ARBA" id="ARBA00022737"/>
    </source>
</evidence>
<dbReference type="CDD" id="cd08215">
    <property type="entry name" value="STKc_Nek"/>
    <property type="match status" value="1"/>
</dbReference>
<feature type="repeat" description="RCC1" evidence="15">
    <location>
        <begin position="480"/>
        <end position="547"/>
    </location>
</feature>
<dbReference type="PRINTS" id="PR00633">
    <property type="entry name" value="RCCNDNSATION"/>
</dbReference>
<keyword evidence="6" id="KW-0723">Serine/threonine-protein kinase</keyword>
<name>A0AAV2H0M4_LYMST</name>
<keyword evidence="19" id="KW-1185">Reference proteome</keyword>
<dbReference type="GO" id="GO:0046872">
    <property type="term" value="F:metal ion binding"/>
    <property type="evidence" value="ECO:0007669"/>
    <property type="project" value="UniProtKB-KW"/>
</dbReference>
<dbReference type="SUPFAM" id="SSF50985">
    <property type="entry name" value="RCC1/BLIP-II"/>
    <property type="match status" value="1"/>
</dbReference>
<dbReference type="FunFam" id="1.10.510.10:FF:000262">
    <property type="entry name" value="Serine/threonine-protein kinase Nek8"/>
    <property type="match status" value="1"/>
</dbReference>
<evidence type="ECO:0000256" key="14">
    <source>
        <dbReference type="ARBA" id="ARBA00022842"/>
    </source>
</evidence>
<feature type="domain" description="Protein kinase" evidence="17">
    <location>
        <begin position="1"/>
        <end position="256"/>
    </location>
</feature>
<evidence type="ECO:0000256" key="5">
    <source>
        <dbReference type="ARBA" id="ARBA00022490"/>
    </source>
</evidence>
<dbReference type="GO" id="GO:0005524">
    <property type="term" value="F:ATP binding"/>
    <property type="evidence" value="ECO:0007669"/>
    <property type="project" value="UniProtKB-UniRule"/>
</dbReference>
<sequence length="606" mass="66503">FEKIRTVGKGAYGAAVLYKKKDDESLVILKEINMHDLNASERQLALNEVSVLAMLDHPNIISYYDSFEEDGVLMIEMEYADNGTLAQYLAKQERPLVEQCILGMFQQMVAAIRHIHLHNILHRDLKTENIFLTKEGVIKIGDFGISKMMGSTNIGAQTVLGTPYYISPEMCEGKQYSFKSDIWALGCILYEMACLQKTFEGSNLPAVVNKIMKGQFAPLKGNFSEEFKEIVTVMLKKNPEERPEAQYIMYNLLPKLINKNSKIKSDQDDTSGENQSNKGKFRSVLYYLECSSTILTCINDLPPRMKIKVMAVGSDHVIVTTTERQVFSWGFGGNGQLGHGDTKDRHTPTPVEGLKGKSITMCCCGLGFSVFGSDNGLVLTCGDGRSGCLGHGDWCSTTRPRLIESLLSVDVMAMASGLSHVVVIGRAGQVLSWGDGSYGQLGLGSEENYCIPALVHITDSVIFNNVQCGVDGTMLISDVGGVYACGNNENNKLGLNNRQGFLKAMKNIFTKTEVDGSNTPTPVRALARHRVLAVSMGVNHTSVIVEPGHVITFGRNSEGQLGTSNTKSSNAPVEVKALEGKVVNRIQCGEHYTIASTKDHELYYWG</sequence>
<dbReference type="PROSITE" id="PS00107">
    <property type="entry name" value="PROTEIN_KINASE_ATP"/>
    <property type="match status" value="1"/>
</dbReference>
<dbReference type="InterPro" id="IPR011009">
    <property type="entry name" value="Kinase-like_dom_sf"/>
</dbReference>
<comment type="cofactor">
    <cofactor evidence="1">
        <name>Mg(2+)</name>
        <dbReference type="ChEBI" id="CHEBI:18420"/>
    </cofactor>
</comment>
<keyword evidence="12" id="KW-0418">Kinase</keyword>
<evidence type="ECO:0000256" key="15">
    <source>
        <dbReference type="PROSITE-ProRule" id="PRU00235"/>
    </source>
</evidence>
<feature type="non-terminal residue" evidence="18">
    <location>
        <position position="1"/>
    </location>
</feature>
<evidence type="ECO:0000256" key="12">
    <source>
        <dbReference type="ARBA" id="ARBA00022777"/>
    </source>
</evidence>
<dbReference type="InterPro" id="IPR009091">
    <property type="entry name" value="RCC1/BLIP-II"/>
</dbReference>
<comment type="caution">
    <text evidence="18">The sequence shown here is derived from an EMBL/GenBank/DDBJ whole genome shotgun (WGS) entry which is preliminary data.</text>
</comment>
<evidence type="ECO:0000256" key="7">
    <source>
        <dbReference type="ARBA" id="ARBA00022553"/>
    </source>
</evidence>
<dbReference type="GO" id="GO:0004674">
    <property type="term" value="F:protein serine/threonine kinase activity"/>
    <property type="evidence" value="ECO:0007669"/>
    <property type="project" value="UniProtKB-KW"/>
</dbReference>
<dbReference type="AlphaFoldDB" id="A0AAV2H0M4"/>
<keyword evidence="5" id="KW-0963">Cytoplasm</keyword>
<gene>
    <name evidence="18" type="ORF">GSLYS_00000903001</name>
</gene>
<dbReference type="PANTHER" id="PTHR44535">
    <property type="entry name" value="PROTEIN CBG16200"/>
    <property type="match status" value="1"/>
</dbReference>
<dbReference type="PROSITE" id="PS50012">
    <property type="entry name" value="RCC1_3"/>
    <property type="match status" value="5"/>
</dbReference>
<keyword evidence="8" id="KW-0808">Transferase</keyword>
<feature type="repeat" description="RCC1" evidence="15">
    <location>
        <begin position="548"/>
        <end position="599"/>
    </location>
</feature>
<comment type="similarity">
    <text evidence="3">Belongs to the protein kinase superfamily. NEK Ser/Thr protein kinase family. NIMA subfamily.</text>
</comment>
<keyword evidence="14" id="KW-0460">Magnesium</keyword>
<dbReference type="Gene3D" id="1.10.510.10">
    <property type="entry name" value="Transferase(Phosphotransferase) domain 1"/>
    <property type="match status" value="1"/>
</dbReference>
<feature type="binding site" evidence="16">
    <location>
        <position position="30"/>
    </location>
    <ligand>
        <name>ATP</name>
        <dbReference type="ChEBI" id="CHEBI:30616"/>
    </ligand>
</feature>
<dbReference type="SMART" id="SM00220">
    <property type="entry name" value="S_TKc"/>
    <property type="match status" value="1"/>
</dbReference>
<keyword evidence="7" id="KW-0597">Phosphoprotein</keyword>
<organism evidence="18 19">
    <name type="scientific">Lymnaea stagnalis</name>
    <name type="common">Great pond snail</name>
    <name type="synonym">Helix stagnalis</name>
    <dbReference type="NCBI Taxonomy" id="6523"/>
    <lineage>
        <taxon>Eukaryota</taxon>
        <taxon>Metazoa</taxon>
        <taxon>Spiralia</taxon>
        <taxon>Lophotrochozoa</taxon>
        <taxon>Mollusca</taxon>
        <taxon>Gastropoda</taxon>
        <taxon>Heterobranchia</taxon>
        <taxon>Euthyneura</taxon>
        <taxon>Panpulmonata</taxon>
        <taxon>Hygrophila</taxon>
        <taxon>Lymnaeoidea</taxon>
        <taxon>Lymnaeidae</taxon>
        <taxon>Lymnaea</taxon>
    </lineage>
</organism>
<feature type="non-terminal residue" evidence="18">
    <location>
        <position position="606"/>
    </location>
</feature>
<dbReference type="EC" id="2.7.11.1" evidence="4"/>
<dbReference type="Gene3D" id="3.30.200.20">
    <property type="entry name" value="Phosphorylase Kinase, domain 1"/>
    <property type="match status" value="1"/>
</dbReference>
<feature type="repeat" description="RCC1" evidence="15">
    <location>
        <begin position="428"/>
        <end position="479"/>
    </location>
</feature>
<evidence type="ECO:0000256" key="1">
    <source>
        <dbReference type="ARBA" id="ARBA00001946"/>
    </source>
</evidence>
<evidence type="ECO:0000256" key="6">
    <source>
        <dbReference type="ARBA" id="ARBA00022527"/>
    </source>
</evidence>
<reference evidence="18 19" key="1">
    <citation type="submission" date="2024-04" db="EMBL/GenBank/DDBJ databases">
        <authorList>
            <consortium name="Genoscope - CEA"/>
            <person name="William W."/>
        </authorList>
    </citation>
    <scope>NUCLEOTIDE SEQUENCE [LARGE SCALE GENOMIC DNA]</scope>
</reference>
<dbReference type="InterPro" id="IPR017441">
    <property type="entry name" value="Protein_kinase_ATP_BS"/>
</dbReference>
<feature type="repeat" description="RCC1" evidence="15">
    <location>
        <begin position="324"/>
        <end position="375"/>
    </location>
</feature>
<comment type="subcellular location">
    <subcellularLocation>
        <location evidence="2">Cytoplasm</location>
    </subcellularLocation>
</comment>
<dbReference type="PROSITE" id="PS50011">
    <property type="entry name" value="PROTEIN_KINASE_DOM"/>
    <property type="match status" value="1"/>
</dbReference>
<evidence type="ECO:0000313" key="18">
    <source>
        <dbReference type="EMBL" id="CAL1526726.1"/>
    </source>
</evidence>
<dbReference type="Proteomes" id="UP001497497">
    <property type="component" value="Unassembled WGS sequence"/>
</dbReference>
<evidence type="ECO:0000256" key="2">
    <source>
        <dbReference type="ARBA" id="ARBA00004496"/>
    </source>
</evidence>
<evidence type="ECO:0000256" key="16">
    <source>
        <dbReference type="PROSITE-ProRule" id="PRU10141"/>
    </source>
</evidence>
<evidence type="ECO:0000256" key="8">
    <source>
        <dbReference type="ARBA" id="ARBA00022679"/>
    </source>
</evidence>
<dbReference type="PANTHER" id="PTHR44535:SF5">
    <property type="entry name" value="PROTEIN KINASE DOMAIN-CONTAINING PROTEIN"/>
    <property type="match status" value="1"/>
</dbReference>
<keyword evidence="13 16" id="KW-0067">ATP-binding</keyword>
<evidence type="ECO:0000259" key="17">
    <source>
        <dbReference type="PROSITE" id="PS50011"/>
    </source>
</evidence>
<dbReference type="Pfam" id="PF00069">
    <property type="entry name" value="Pkinase"/>
    <property type="match status" value="1"/>
</dbReference>
<dbReference type="InterPro" id="IPR051997">
    <property type="entry name" value="STK_NEK"/>
</dbReference>
<dbReference type="FunFam" id="3.30.200.20:FF:000097">
    <property type="entry name" value="Probable serine/threonine-protein kinase nek1"/>
    <property type="match status" value="1"/>
</dbReference>
<dbReference type="SUPFAM" id="SSF56112">
    <property type="entry name" value="Protein kinase-like (PK-like)"/>
    <property type="match status" value="1"/>
</dbReference>
<dbReference type="InterPro" id="IPR000719">
    <property type="entry name" value="Prot_kinase_dom"/>
</dbReference>
<evidence type="ECO:0000313" key="19">
    <source>
        <dbReference type="Proteomes" id="UP001497497"/>
    </source>
</evidence>
<dbReference type="Pfam" id="PF25390">
    <property type="entry name" value="WD40_RLD"/>
    <property type="match status" value="1"/>
</dbReference>